<dbReference type="InterPro" id="IPR006879">
    <property type="entry name" value="YdjC-like"/>
</dbReference>
<evidence type="ECO:0000313" key="7">
    <source>
        <dbReference type="Proteomes" id="UP000184050"/>
    </source>
</evidence>
<dbReference type="EMBL" id="FQZE01000011">
    <property type="protein sequence ID" value="SHJ09618.1"/>
    <property type="molecule type" value="Genomic_DNA"/>
</dbReference>
<dbReference type="AlphaFoldDB" id="A0A1M6GI76"/>
<dbReference type="GO" id="GO:0046872">
    <property type="term" value="F:metal ion binding"/>
    <property type="evidence" value="ECO:0007669"/>
    <property type="project" value="UniProtKB-KW"/>
</dbReference>
<keyword evidence="5" id="KW-0119">Carbohydrate metabolism</keyword>
<evidence type="ECO:0000256" key="5">
    <source>
        <dbReference type="ARBA" id="ARBA00023277"/>
    </source>
</evidence>
<comment type="cofactor">
    <cofactor evidence="1">
        <name>Mg(2+)</name>
        <dbReference type="ChEBI" id="CHEBI:18420"/>
    </cofactor>
</comment>
<dbReference type="GO" id="GO:0019213">
    <property type="term" value="F:deacetylase activity"/>
    <property type="evidence" value="ECO:0007669"/>
    <property type="project" value="TreeGrafter"/>
</dbReference>
<protein>
    <recommendedName>
        <fullName evidence="8">ChbG/HpnK family deacetylase</fullName>
    </recommendedName>
</protein>
<evidence type="ECO:0000256" key="3">
    <source>
        <dbReference type="ARBA" id="ARBA00022801"/>
    </source>
</evidence>
<sequence length="265" mass="30181">MGTAQNDNTIYLLVRADDIGSFHAANVGCIESYQNGIARSVELMPVCAWFPEAVQLLNENPGLDVGIHLTLTSEWSNVKWRPLIHCPGLVDEDGYFLPMVWKNPNFPEGSSISESDWNLAEVEKELRAQIELSLKHVSHISHLSNHMGFTMLDPKIAELVNRLAKEYNLKVNTEGLQRFTGWDRDAPMEQRIEEFCMNLEKLTPGQYLFVEHPAVASHEMKTVGHVGYENVAEDREWVTRVFTSEKVKQTIQKKGIKLISYKDLK</sequence>
<evidence type="ECO:0000313" key="6">
    <source>
        <dbReference type="EMBL" id="SHJ09618.1"/>
    </source>
</evidence>
<dbReference type="Gene3D" id="3.20.20.370">
    <property type="entry name" value="Glycoside hydrolase/deacetylase"/>
    <property type="match status" value="1"/>
</dbReference>
<proteinExistence type="predicted"/>
<name>A0A1M6GI76_9BACT</name>
<dbReference type="GO" id="GO:0005975">
    <property type="term" value="P:carbohydrate metabolic process"/>
    <property type="evidence" value="ECO:0007669"/>
    <property type="project" value="InterPro"/>
</dbReference>
<dbReference type="InterPro" id="IPR011330">
    <property type="entry name" value="Glyco_hydro/deAcase_b/a-brl"/>
</dbReference>
<keyword evidence="7" id="KW-1185">Reference proteome</keyword>
<dbReference type="GO" id="GO:0016787">
    <property type="term" value="F:hydrolase activity"/>
    <property type="evidence" value="ECO:0007669"/>
    <property type="project" value="UniProtKB-KW"/>
</dbReference>
<dbReference type="CDD" id="cd10802">
    <property type="entry name" value="YdjC_TTHB029_like"/>
    <property type="match status" value="1"/>
</dbReference>
<organism evidence="6 7">
    <name type="scientific">Tangfeifania diversioriginum</name>
    <dbReference type="NCBI Taxonomy" id="1168035"/>
    <lineage>
        <taxon>Bacteria</taxon>
        <taxon>Pseudomonadati</taxon>
        <taxon>Bacteroidota</taxon>
        <taxon>Bacteroidia</taxon>
        <taxon>Marinilabiliales</taxon>
        <taxon>Prolixibacteraceae</taxon>
        <taxon>Tangfeifania</taxon>
    </lineage>
</organism>
<dbReference type="PANTHER" id="PTHR31609">
    <property type="entry name" value="YDJC DEACETYLASE FAMILY MEMBER"/>
    <property type="match status" value="1"/>
</dbReference>
<evidence type="ECO:0008006" key="8">
    <source>
        <dbReference type="Google" id="ProtNLM"/>
    </source>
</evidence>
<dbReference type="SUPFAM" id="SSF88713">
    <property type="entry name" value="Glycoside hydrolase/deacetylase"/>
    <property type="match status" value="1"/>
</dbReference>
<reference evidence="6 7" key="1">
    <citation type="submission" date="2016-11" db="EMBL/GenBank/DDBJ databases">
        <authorList>
            <person name="Jaros S."/>
            <person name="Januszkiewicz K."/>
            <person name="Wedrychowicz H."/>
        </authorList>
    </citation>
    <scope>NUCLEOTIDE SEQUENCE [LARGE SCALE GENOMIC DNA]</scope>
    <source>
        <strain evidence="6 7">DSM 27063</strain>
    </source>
</reference>
<evidence type="ECO:0000256" key="1">
    <source>
        <dbReference type="ARBA" id="ARBA00001946"/>
    </source>
</evidence>
<dbReference type="Pfam" id="PF04794">
    <property type="entry name" value="YdjC"/>
    <property type="match status" value="1"/>
</dbReference>
<keyword evidence="3" id="KW-0378">Hydrolase</keyword>
<keyword evidence="4" id="KW-0460">Magnesium</keyword>
<gene>
    <name evidence="6" type="ORF">SAMN05444280_1113</name>
</gene>
<accession>A0A1M6GI76</accession>
<evidence type="ECO:0000256" key="2">
    <source>
        <dbReference type="ARBA" id="ARBA00022723"/>
    </source>
</evidence>
<dbReference type="STRING" id="1168035.SAMN05444280_1113"/>
<evidence type="ECO:0000256" key="4">
    <source>
        <dbReference type="ARBA" id="ARBA00022842"/>
    </source>
</evidence>
<dbReference type="Proteomes" id="UP000184050">
    <property type="component" value="Unassembled WGS sequence"/>
</dbReference>
<keyword evidence="2" id="KW-0479">Metal-binding</keyword>
<dbReference type="PANTHER" id="PTHR31609:SF1">
    <property type="entry name" value="CARBOHYDRATE DEACETYLASE"/>
    <property type="match status" value="1"/>
</dbReference>